<reference evidence="3" key="1">
    <citation type="submission" date="2012-11" db="EMBL/GenBank/DDBJ databases">
        <title>Dependencies among metagenomic species, viruses, plasmids and units of genetic variation.</title>
        <authorList>
            <person name="Nielsen H.B."/>
            <person name="Almeida M."/>
            <person name="Juncker A.S."/>
            <person name="Rasmussen S."/>
            <person name="Li J."/>
            <person name="Sunagawa S."/>
            <person name="Plichta D."/>
            <person name="Gautier L."/>
            <person name="Le Chatelier E."/>
            <person name="Peletier E."/>
            <person name="Bonde I."/>
            <person name="Nielsen T."/>
            <person name="Manichanh C."/>
            <person name="Arumugam M."/>
            <person name="Batto J."/>
            <person name="Santos M.B.Q.D."/>
            <person name="Blom N."/>
            <person name="Borruel N."/>
            <person name="Burgdorf K.S."/>
            <person name="Boumezbeur F."/>
            <person name="Casellas F."/>
            <person name="Dore J."/>
            <person name="Guarner F."/>
            <person name="Hansen T."/>
            <person name="Hildebrand F."/>
            <person name="Kaas R.S."/>
            <person name="Kennedy S."/>
            <person name="Kristiansen K."/>
            <person name="Kultima J.R."/>
            <person name="Leonard P."/>
            <person name="Levenez F."/>
            <person name="Lund O."/>
            <person name="Moumen B."/>
            <person name="Le Paslier D."/>
            <person name="Pons N."/>
            <person name="Pedersen O."/>
            <person name="Prifti E."/>
            <person name="Qin J."/>
            <person name="Raes J."/>
            <person name="Tap J."/>
            <person name="Tims S."/>
            <person name="Ussery D.W."/>
            <person name="Yamada T."/>
            <person name="MetaHit consortium"/>
            <person name="Renault P."/>
            <person name="Sicheritz-Ponten T."/>
            <person name="Bork P."/>
            <person name="Wang J."/>
            <person name="Brunak S."/>
            <person name="Ehrlich S.D."/>
        </authorList>
    </citation>
    <scope>NUCLEOTIDE SEQUENCE [LARGE SCALE GENOMIC DNA]</scope>
</reference>
<name>R6TV14_9BACT</name>
<evidence type="ECO:0000256" key="2">
    <source>
        <dbReference type="SAM" id="SignalP"/>
    </source>
</evidence>
<keyword evidence="2" id="KW-0732">Signal</keyword>
<evidence type="ECO:0000313" key="3">
    <source>
        <dbReference type="EMBL" id="CDC71756.1"/>
    </source>
</evidence>
<dbReference type="Proteomes" id="UP000017938">
    <property type="component" value="Unassembled WGS sequence"/>
</dbReference>
<organism evidence="3 4">
    <name type="scientific">Candidatus Colimorpha enterica</name>
    <dbReference type="NCBI Taxonomy" id="3083063"/>
    <lineage>
        <taxon>Bacteria</taxon>
        <taxon>Pseudomonadati</taxon>
        <taxon>Bacteroidota</taxon>
        <taxon>Bacteroidia</taxon>
        <taxon>Bacteroidales</taxon>
        <taxon>Candidatus Colimorpha</taxon>
    </lineage>
</organism>
<sequence length="319" mass="35625">MKNKLKTLLALLLLAVMALSVVACDTTDIKDIEGDTSGDIKDVISDGNNETTDGNDSSQESNTDSDTDVEEAVPSIEEKILFEYYGLVVTAKEIVDNTIWGTGIKVHIENNSEKDYSIGVEQAIVNNCMITDLFSCTVASGKKANDTIYLSSSDLKASGIDNIGQVELYFYVYDPTTYERIYETDCITIKTSDYDTMDTTVENAGYTLYNDNNIKIVGKYVDEYKLLGKAIVLYIVNNREENITISCEDMSINGYMVKPFFVSTVYSGKYTIDEITILSTDLEENDITEIENFALKFRAYNSDTYQTIVTTEELSFSTK</sequence>
<dbReference type="AlphaFoldDB" id="R6TV14"/>
<gene>
    <name evidence="3" type="ORF">BN580_00911</name>
</gene>
<dbReference type="PROSITE" id="PS51257">
    <property type="entry name" value="PROKAR_LIPOPROTEIN"/>
    <property type="match status" value="1"/>
</dbReference>
<accession>R6TV14</accession>
<evidence type="ECO:0000256" key="1">
    <source>
        <dbReference type="SAM" id="MobiDB-lite"/>
    </source>
</evidence>
<feature type="signal peptide" evidence="2">
    <location>
        <begin position="1"/>
        <end position="23"/>
    </location>
</feature>
<comment type="caution">
    <text evidence="3">The sequence shown here is derived from an EMBL/GenBank/DDBJ whole genome shotgun (WGS) entry which is preliminary data.</text>
</comment>
<evidence type="ECO:0000313" key="4">
    <source>
        <dbReference type="Proteomes" id="UP000017938"/>
    </source>
</evidence>
<dbReference type="EMBL" id="CBFW010000084">
    <property type="protein sequence ID" value="CDC71756.1"/>
    <property type="molecule type" value="Genomic_DNA"/>
</dbReference>
<feature type="region of interest" description="Disordered" evidence="1">
    <location>
        <begin position="40"/>
        <end position="70"/>
    </location>
</feature>
<proteinExistence type="predicted"/>
<feature type="chain" id="PRO_5004420204" evidence="2">
    <location>
        <begin position="24"/>
        <end position="319"/>
    </location>
</feature>
<protein>
    <submittedName>
        <fullName evidence="3">Uncharacterized protein</fullName>
    </submittedName>
</protein>
<feature type="compositionally biased region" description="Polar residues" evidence="1">
    <location>
        <begin position="46"/>
        <end position="62"/>
    </location>
</feature>